<sequence>MKAYNVDGFDLDEGNFQKCQKYGLSIADIESVFQGHVSVFPDPAHSYTEQRFIGIGKTHQNRLAFIAFTVRHQNNSSVIRPISARYMHQKEIDHYEQALTKI</sequence>
<reference evidence="1" key="1">
    <citation type="submission" date="2021-04" db="EMBL/GenBank/DDBJ databases">
        <title>Draft genome sequence data of methanotrophic Methylovulum sp. strain S1L and Methylomonas sp. strain S2AM isolated from boreal lake water columns.</title>
        <authorList>
            <person name="Rissanen A.J."/>
            <person name="Mangayil R."/>
            <person name="Svenning M.M."/>
            <person name="Khanongnuch R."/>
        </authorList>
    </citation>
    <scope>NUCLEOTIDE SEQUENCE</scope>
    <source>
        <strain evidence="1">S2AM</strain>
    </source>
</reference>
<dbReference type="Proteomes" id="UP000676649">
    <property type="component" value="Chromosome"/>
</dbReference>
<dbReference type="RefSeq" id="WP_215582383.1">
    <property type="nucleotide sequence ID" value="NZ_CP073754.1"/>
</dbReference>
<keyword evidence="2" id="KW-1185">Reference proteome</keyword>
<evidence type="ECO:0000313" key="2">
    <source>
        <dbReference type="Proteomes" id="UP000676649"/>
    </source>
</evidence>
<dbReference type="InterPro" id="IPR038573">
    <property type="entry name" value="BrnT_sf"/>
</dbReference>
<proteinExistence type="predicted"/>
<accession>A0A975MNH8</accession>
<dbReference type="EMBL" id="CP073754">
    <property type="protein sequence ID" value="QWF70890.1"/>
    <property type="molecule type" value="Genomic_DNA"/>
</dbReference>
<name>A0A975MNH8_9GAMM</name>
<dbReference type="AlphaFoldDB" id="A0A975MNH8"/>
<gene>
    <name evidence="1" type="ORF">KEF85_16545</name>
</gene>
<protein>
    <submittedName>
        <fullName evidence="1">BrnT family toxin</fullName>
    </submittedName>
</protein>
<evidence type="ECO:0000313" key="1">
    <source>
        <dbReference type="EMBL" id="QWF70890.1"/>
    </source>
</evidence>
<dbReference type="Pfam" id="PF04365">
    <property type="entry name" value="BrnT_toxin"/>
    <property type="match status" value="1"/>
</dbReference>
<dbReference type="KEGG" id="mpad:KEF85_16545"/>
<dbReference type="InterPro" id="IPR007460">
    <property type="entry name" value="BrnT_toxin"/>
</dbReference>
<organism evidence="1 2">
    <name type="scientific">Methylomonas paludis</name>
    <dbReference type="NCBI Taxonomy" id="1173101"/>
    <lineage>
        <taxon>Bacteria</taxon>
        <taxon>Pseudomonadati</taxon>
        <taxon>Pseudomonadota</taxon>
        <taxon>Gammaproteobacteria</taxon>
        <taxon>Methylococcales</taxon>
        <taxon>Methylococcaceae</taxon>
        <taxon>Methylomonas</taxon>
    </lineage>
</organism>
<dbReference type="Gene3D" id="3.10.450.530">
    <property type="entry name" value="Ribonuclease toxin, BrnT, of type II toxin-antitoxin system"/>
    <property type="match status" value="1"/>
</dbReference>